<reference evidence="2" key="1">
    <citation type="submission" date="2023-05" db="EMBL/GenBank/DDBJ databases">
        <authorList>
            <person name="Stuckert A."/>
        </authorList>
    </citation>
    <scope>NUCLEOTIDE SEQUENCE</scope>
</reference>
<dbReference type="EMBL" id="CATNWA010014773">
    <property type="protein sequence ID" value="CAI9575730.1"/>
    <property type="molecule type" value="Genomic_DNA"/>
</dbReference>
<proteinExistence type="predicted"/>
<organism evidence="2 3">
    <name type="scientific">Staurois parvus</name>
    <dbReference type="NCBI Taxonomy" id="386267"/>
    <lineage>
        <taxon>Eukaryota</taxon>
        <taxon>Metazoa</taxon>
        <taxon>Chordata</taxon>
        <taxon>Craniata</taxon>
        <taxon>Vertebrata</taxon>
        <taxon>Euteleostomi</taxon>
        <taxon>Amphibia</taxon>
        <taxon>Batrachia</taxon>
        <taxon>Anura</taxon>
        <taxon>Neobatrachia</taxon>
        <taxon>Ranoidea</taxon>
        <taxon>Ranidae</taxon>
        <taxon>Staurois</taxon>
    </lineage>
</organism>
<evidence type="ECO:0000313" key="3">
    <source>
        <dbReference type="Proteomes" id="UP001162483"/>
    </source>
</evidence>
<feature type="region of interest" description="Disordered" evidence="1">
    <location>
        <begin position="27"/>
        <end position="76"/>
    </location>
</feature>
<dbReference type="Proteomes" id="UP001162483">
    <property type="component" value="Unassembled WGS sequence"/>
</dbReference>
<name>A0ABN9DV69_9NEOB</name>
<comment type="caution">
    <text evidence="2">The sequence shown here is derived from an EMBL/GenBank/DDBJ whole genome shotgun (WGS) entry which is preliminary data.</text>
</comment>
<accession>A0ABN9DV69</accession>
<gene>
    <name evidence="2" type="ORF">SPARVUS_LOCUS8238073</name>
</gene>
<evidence type="ECO:0000313" key="2">
    <source>
        <dbReference type="EMBL" id="CAI9575730.1"/>
    </source>
</evidence>
<feature type="non-terminal residue" evidence="2">
    <location>
        <position position="76"/>
    </location>
</feature>
<keyword evidence="3" id="KW-1185">Reference proteome</keyword>
<protein>
    <submittedName>
        <fullName evidence="2">Uncharacterized protein</fullName>
    </submittedName>
</protein>
<feature type="compositionally biased region" description="Basic and acidic residues" evidence="1">
    <location>
        <begin position="51"/>
        <end position="76"/>
    </location>
</feature>
<sequence>MKEPGGGELCCVLWDLPASLPTLADRMGLHIPPPPLLLPGDQQPLEEGEEREGGGEERREREEMEREGRERGKERE</sequence>
<evidence type="ECO:0000256" key="1">
    <source>
        <dbReference type="SAM" id="MobiDB-lite"/>
    </source>
</evidence>